<reference evidence="3" key="2">
    <citation type="submission" date="2020-05" db="UniProtKB">
        <authorList>
            <consortium name="EnsemblMetazoa"/>
        </authorList>
    </citation>
    <scope>IDENTIFICATION</scope>
    <source>
        <strain evidence="3">IAEA</strain>
    </source>
</reference>
<dbReference type="GO" id="GO:0008540">
    <property type="term" value="C:proteasome regulatory particle, base subcomplex"/>
    <property type="evidence" value="ECO:0007669"/>
    <property type="project" value="TreeGrafter"/>
</dbReference>
<evidence type="ECO:0000259" key="2">
    <source>
        <dbReference type="Pfam" id="PF21505"/>
    </source>
</evidence>
<name>A0A1B0C2R7_9MUSC</name>
<dbReference type="PANTHER" id="PTHR10943">
    <property type="entry name" value="26S PROTEASOME NON-ATPASE REGULATORY SUBUNIT"/>
    <property type="match status" value="1"/>
</dbReference>
<dbReference type="AlphaFoldDB" id="A0A1B0C2R7"/>
<dbReference type="GO" id="GO:0034515">
    <property type="term" value="C:proteasome storage granule"/>
    <property type="evidence" value="ECO:0007669"/>
    <property type="project" value="TreeGrafter"/>
</dbReference>
<reference evidence="4" key="1">
    <citation type="submission" date="2015-01" db="EMBL/GenBank/DDBJ databases">
        <authorList>
            <person name="Aksoy S."/>
            <person name="Warren W."/>
            <person name="Wilson R.K."/>
        </authorList>
    </citation>
    <scope>NUCLEOTIDE SEQUENCE [LARGE SCALE GENOMIC DNA]</scope>
    <source>
        <strain evidence="4">IAEA</strain>
    </source>
</reference>
<accession>A0A1B0C2R7</accession>
<dbReference type="Proteomes" id="UP000092460">
    <property type="component" value="Unassembled WGS sequence"/>
</dbReference>
<keyword evidence="1" id="KW-0677">Repeat</keyword>
<organism evidence="3 4">
    <name type="scientific">Glossina palpalis gambiensis</name>
    <dbReference type="NCBI Taxonomy" id="67801"/>
    <lineage>
        <taxon>Eukaryota</taxon>
        <taxon>Metazoa</taxon>
        <taxon>Ecdysozoa</taxon>
        <taxon>Arthropoda</taxon>
        <taxon>Hexapoda</taxon>
        <taxon>Insecta</taxon>
        <taxon>Pterygota</taxon>
        <taxon>Neoptera</taxon>
        <taxon>Endopterygota</taxon>
        <taxon>Diptera</taxon>
        <taxon>Brachycera</taxon>
        <taxon>Muscomorpha</taxon>
        <taxon>Hippoboscoidea</taxon>
        <taxon>Glossinidae</taxon>
        <taxon>Glossina</taxon>
    </lineage>
</organism>
<protein>
    <recommendedName>
        <fullName evidence="2">26S proteasome non-ATPase regulatory subunit 1/RPN2 N-terminal domain-containing protein</fullName>
    </recommendedName>
</protein>
<dbReference type="STRING" id="67801.A0A1B0C2R7"/>
<dbReference type="EMBL" id="JXJN01024645">
    <property type="status" value="NOT_ANNOTATED_CDS"/>
    <property type="molecule type" value="Genomic_DNA"/>
</dbReference>
<dbReference type="VEuPathDB" id="VectorBase:GPPI047566"/>
<dbReference type="GO" id="GO:0005634">
    <property type="term" value="C:nucleus"/>
    <property type="evidence" value="ECO:0007669"/>
    <property type="project" value="TreeGrafter"/>
</dbReference>
<sequence length="206" mass="23437">MVASKVFYHLGSFEDALTYASGAGELFDVNARNEYTGTIIVKCIDFYIAQRVAAIENPKDEKPVDSRLEGIVNRMIQRCLEDGQYRQALGIDLETRRVDIFEKSIMKSDDVAGLAYAYNVTMSLIQSRGFRNEVLRCLVGRYRDLGVPDYVNMCQCLIFLEDPLAVAEVLDKLTRSTQDASNLMAYQIAFDLCQMKHDSLEKMKTW</sequence>
<feature type="domain" description="26S proteasome non-ATPase regulatory subunit 1/RPN2 N-terminal" evidence="2">
    <location>
        <begin position="1"/>
        <end position="197"/>
    </location>
</feature>
<evidence type="ECO:0000256" key="1">
    <source>
        <dbReference type="ARBA" id="ARBA00022737"/>
    </source>
</evidence>
<dbReference type="EnsemblMetazoa" id="GPPI047566-RA">
    <property type="protein sequence ID" value="GPPI047566-PA"/>
    <property type="gene ID" value="GPPI047566"/>
</dbReference>
<evidence type="ECO:0000313" key="3">
    <source>
        <dbReference type="EnsemblMetazoa" id="GPPI047566-PA"/>
    </source>
</evidence>
<dbReference type="GO" id="GO:0043161">
    <property type="term" value="P:proteasome-mediated ubiquitin-dependent protein catabolic process"/>
    <property type="evidence" value="ECO:0007669"/>
    <property type="project" value="TreeGrafter"/>
</dbReference>
<evidence type="ECO:0000313" key="4">
    <source>
        <dbReference type="Proteomes" id="UP000092460"/>
    </source>
</evidence>
<proteinExistence type="predicted"/>
<dbReference type="Pfam" id="PF21505">
    <property type="entry name" value="RPN2_N"/>
    <property type="match status" value="1"/>
</dbReference>
<dbReference type="InterPro" id="IPR048570">
    <property type="entry name" value="PSMD1_RPN2_N"/>
</dbReference>
<keyword evidence="4" id="KW-1185">Reference proteome</keyword>
<dbReference type="PANTHER" id="PTHR10943:SF2">
    <property type="entry name" value="26S PROTEASOME NON-ATPASE REGULATORY SUBUNIT 1"/>
    <property type="match status" value="1"/>
</dbReference>